<dbReference type="AlphaFoldDB" id="A0A1V8SNG9"/>
<evidence type="ECO:0000256" key="7">
    <source>
        <dbReference type="RuleBase" id="RU003516"/>
    </source>
</evidence>
<evidence type="ECO:0000256" key="4">
    <source>
        <dbReference type="ARBA" id="ARBA00023163"/>
    </source>
</evidence>
<dbReference type="OrthoDB" id="5398665at2759"/>
<protein>
    <recommendedName>
        <fullName evidence="1">Mating-type protein MAT-1</fullName>
    </recommendedName>
</protein>
<name>A0A1V8SNG9_9PEZI</name>
<evidence type="ECO:0000256" key="3">
    <source>
        <dbReference type="ARBA" id="ARBA00023125"/>
    </source>
</evidence>
<evidence type="ECO:0000313" key="9">
    <source>
        <dbReference type="EMBL" id="OQO00614.1"/>
    </source>
</evidence>
<proteinExistence type="inferred from homology"/>
<accession>A0A1V8SNG9</accession>
<dbReference type="GO" id="GO:0008301">
    <property type="term" value="F:DNA binding, bending"/>
    <property type="evidence" value="ECO:0007669"/>
    <property type="project" value="InterPro"/>
</dbReference>
<reference evidence="10" key="1">
    <citation type="submission" date="2017-03" db="EMBL/GenBank/DDBJ databases">
        <title>Genomes of endolithic fungi from Antarctica.</title>
        <authorList>
            <person name="Coleine C."/>
            <person name="Masonjones S."/>
            <person name="Stajich J.E."/>
        </authorList>
    </citation>
    <scope>NUCLEOTIDE SEQUENCE [LARGE SCALE GENOMIC DNA]</scope>
    <source>
        <strain evidence="10">CCFEE 5527</strain>
    </source>
</reference>
<dbReference type="Pfam" id="PF04769">
    <property type="entry name" value="MATalpha_HMGbox"/>
    <property type="match status" value="1"/>
</dbReference>
<comment type="similarity">
    <text evidence="7">Belongs to the MATALPHA1 family.</text>
</comment>
<dbReference type="Proteomes" id="UP000192596">
    <property type="component" value="Unassembled WGS sequence"/>
</dbReference>
<dbReference type="GO" id="GO:0005634">
    <property type="term" value="C:nucleus"/>
    <property type="evidence" value="ECO:0007669"/>
    <property type="project" value="UniProtKB-SubCell"/>
</dbReference>
<dbReference type="PROSITE" id="PS51325">
    <property type="entry name" value="ALPHA_BOX"/>
    <property type="match status" value="1"/>
</dbReference>
<keyword evidence="5 7" id="KW-0539">Nucleus</keyword>
<dbReference type="GO" id="GO:0045895">
    <property type="term" value="P:positive regulation of mating-type specific transcription, DNA-templated"/>
    <property type="evidence" value="ECO:0007669"/>
    <property type="project" value="InterPro"/>
</dbReference>
<dbReference type="InterPro" id="IPR036910">
    <property type="entry name" value="HMG_box_dom_sf"/>
</dbReference>
<evidence type="ECO:0000313" key="10">
    <source>
        <dbReference type="Proteomes" id="UP000192596"/>
    </source>
</evidence>
<dbReference type="InParanoid" id="A0A1V8SNG9"/>
<gene>
    <name evidence="9" type="ORF">B0A48_13104</name>
</gene>
<comment type="function">
    <text evidence="6">Mating type proteins are sequence specific DNA-binding proteins that act as master switches in fungal differentiation by controlling gene expression in a cell type-specific fashion. Transcriptional activator that induces the transcription of alpha-specific genes.</text>
</comment>
<keyword evidence="10" id="KW-1185">Reference proteome</keyword>
<evidence type="ECO:0000259" key="8">
    <source>
        <dbReference type="PROSITE" id="PS51325"/>
    </source>
</evidence>
<evidence type="ECO:0000256" key="2">
    <source>
        <dbReference type="ARBA" id="ARBA00023015"/>
    </source>
</evidence>
<dbReference type="EMBL" id="NAJO01000034">
    <property type="protein sequence ID" value="OQO00614.1"/>
    <property type="molecule type" value="Genomic_DNA"/>
</dbReference>
<evidence type="ECO:0000256" key="6">
    <source>
        <dbReference type="ARBA" id="ARBA00035106"/>
    </source>
</evidence>
<comment type="caution">
    <text evidence="9">The sequence shown here is derived from an EMBL/GenBank/DDBJ whole genome shotgun (WGS) entry which is preliminary data.</text>
</comment>
<comment type="subcellular location">
    <subcellularLocation>
        <location evidence="7">Nucleus</location>
    </subcellularLocation>
</comment>
<feature type="domain" description="Alpha box" evidence="8">
    <location>
        <begin position="77"/>
        <end position="132"/>
    </location>
</feature>
<keyword evidence="2 7" id="KW-0805">Transcription regulation</keyword>
<organism evidence="9 10">
    <name type="scientific">Cryoendolithus antarcticus</name>
    <dbReference type="NCBI Taxonomy" id="1507870"/>
    <lineage>
        <taxon>Eukaryota</taxon>
        <taxon>Fungi</taxon>
        <taxon>Dikarya</taxon>
        <taxon>Ascomycota</taxon>
        <taxon>Pezizomycotina</taxon>
        <taxon>Dothideomycetes</taxon>
        <taxon>Dothideomycetidae</taxon>
        <taxon>Cladosporiales</taxon>
        <taxon>Cladosporiaceae</taxon>
        <taxon>Cryoendolithus</taxon>
    </lineage>
</organism>
<evidence type="ECO:0000256" key="1">
    <source>
        <dbReference type="ARBA" id="ARBA00015083"/>
    </source>
</evidence>
<sequence>MATTSPLTTEAQALVNIFSTASEEHVEEIIKALKALPQLMKAKTEVTKMKTKHGLAAARSIKKPCVKRGKQEKATGGPKRPLNSWMAFRNYYNPVLAPNTQKARSKVLTEWWKADLFEGKWSMLAKGYSILRGNREKAEVPLQEFFARCAALIGVIPPTQYQRMMGWQLGPPAEHDESKVPTMTRIFVPTLESFPESITTTVLSVDDLVDHCIRTGLVQAPQSEVTSIQHGALTMAVQPTVATPVPQSTGSDYALAMALNNVLYPVDQGVTAVQQESTVRPTGEAHLQSATETLDTASSFPYAEAFHPANEYDLSFDPSSSDNTFDDGGVFDSFNVGGDFAIGMQNGMDFNFSDFLNDA</sequence>
<keyword evidence="3 7" id="KW-0238">DNA-binding</keyword>
<dbReference type="SUPFAM" id="SSF47095">
    <property type="entry name" value="HMG-box"/>
    <property type="match status" value="1"/>
</dbReference>
<keyword evidence="4 7" id="KW-0804">Transcription</keyword>
<evidence type="ECO:0000256" key="5">
    <source>
        <dbReference type="ARBA" id="ARBA00023242"/>
    </source>
</evidence>
<dbReference type="InterPro" id="IPR006856">
    <property type="entry name" value="MATalpha_HMGbox"/>
</dbReference>